<dbReference type="EnsemblMetazoa" id="XM_038193395.1">
    <property type="protein sequence ID" value="XP_038049323.1"/>
    <property type="gene ID" value="LOC119722963"/>
</dbReference>
<evidence type="ECO:0000313" key="7">
    <source>
        <dbReference type="Proteomes" id="UP000887568"/>
    </source>
</evidence>
<dbReference type="RefSeq" id="XP_038049323.1">
    <property type="nucleotide sequence ID" value="XM_038193395.1"/>
</dbReference>
<evidence type="ECO:0000256" key="1">
    <source>
        <dbReference type="ARBA" id="ARBA00004604"/>
    </source>
</evidence>
<dbReference type="PANTHER" id="PTHR14150">
    <property type="entry name" value="U3 SMALL NUCLEOLAR RNA-ASSOCIATED PROTEIN 14"/>
    <property type="match status" value="1"/>
</dbReference>
<dbReference type="Pfam" id="PF04615">
    <property type="entry name" value="Utp14"/>
    <property type="match status" value="1"/>
</dbReference>
<sequence length="782" mass="88913">MCSALFCKYYIQLLYRTDGTTAQTVLQSSAEFCTSASQYHTHAREYRARVQTNRNSTGMASFGPRARFFDEREPKNKKIISSNEDTGTDKSLEVTSGGPKCHAKLLEAIATLDTRKRLKTKERSEASQEVSEFNFTGGDDRSQPVKMHELMSSLANTPSHSELKKQLNSFQKNQKVLTTPLHKHDAEKVQRSVAYEAAVKEVSRWDQVVQTNRKSEHMSFPLNQATVGLQTTDQFVKTFQPSTPLEQEVYKLLHGSKHSERPNKELTLAEEETLASITLEGAKERRAELQKTQALLSYYEAKCHRKKKIKSKMYHRIQRKGRTKEEAGKLRERVKAGPEEANELLLNFDKARAKERVTLKHRNTGKWAKGLMRFGKYDHTARNLLAKQLQKSYELTTKMADVHDEEDNECKEGSMHVSQVGSSGDNSTTHMSCSDINNPWFTGSIGSHQDAEDHSKIVTLEPVSSHVKQKQKESDNDSYISDESIDNRCEKNEDEIFTDFIKPKLRQEDEQSYPLELNVHHGQPVVTVQSKHKVKHTDGIASLKTNPKDLSPLDRGHENPVLHKQEKDKYLAKMPIATSTGIHSAAPDLIVCEDQVLEKTKQHLLNIQEAFAEDDIVKVFQEEKQEHIDRDKPKDVDLSLPGWGDWGSAGVNPSKRKVKRFRKKKTPGQARRDENLQHALISEARNTKIAVHQVNQLPFPYSTSEQFQQSVRAPVGSTWNTPSVFKQLTVAKVKTKMGAIIEPISSADAFKKARKRKAPNPTHRCSSIEKQRKFGTQKEKRK</sequence>
<evidence type="ECO:0000256" key="4">
    <source>
        <dbReference type="ARBA" id="ARBA00023242"/>
    </source>
</evidence>
<keyword evidence="4" id="KW-0539">Nucleus</keyword>
<comment type="similarity">
    <text evidence="2">Belongs to the UTP14 family.</text>
</comment>
<feature type="region of interest" description="Disordered" evidence="5">
    <location>
        <begin position="751"/>
        <end position="782"/>
    </location>
</feature>
<dbReference type="AlphaFoldDB" id="A0A913ZC27"/>
<protein>
    <submittedName>
        <fullName evidence="6">Uncharacterized protein</fullName>
    </submittedName>
</protein>
<dbReference type="OMA" id="QVIEPMD"/>
<reference evidence="6" key="1">
    <citation type="submission" date="2022-11" db="UniProtKB">
        <authorList>
            <consortium name="EnsemblMetazoa"/>
        </authorList>
    </citation>
    <scope>IDENTIFICATION</scope>
</reference>
<feature type="region of interest" description="Disordered" evidence="5">
    <location>
        <begin position="119"/>
        <end position="143"/>
    </location>
</feature>
<accession>A0A913ZC27</accession>
<evidence type="ECO:0000256" key="2">
    <source>
        <dbReference type="ARBA" id="ARBA00007774"/>
    </source>
</evidence>
<evidence type="ECO:0000313" key="6">
    <source>
        <dbReference type="EnsemblMetazoa" id="XP_038049323.1"/>
    </source>
</evidence>
<proteinExistence type="inferred from homology"/>
<dbReference type="GeneID" id="119722963"/>
<keyword evidence="3" id="KW-0597">Phosphoprotein</keyword>
<dbReference type="GO" id="GO:0032040">
    <property type="term" value="C:small-subunit processome"/>
    <property type="evidence" value="ECO:0007669"/>
    <property type="project" value="InterPro"/>
</dbReference>
<organism evidence="6 7">
    <name type="scientific">Patiria miniata</name>
    <name type="common">Bat star</name>
    <name type="synonym">Asterina miniata</name>
    <dbReference type="NCBI Taxonomy" id="46514"/>
    <lineage>
        <taxon>Eukaryota</taxon>
        <taxon>Metazoa</taxon>
        <taxon>Echinodermata</taxon>
        <taxon>Eleutherozoa</taxon>
        <taxon>Asterozoa</taxon>
        <taxon>Asteroidea</taxon>
        <taxon>Valvatacea</taxon>
        <taxon>Valvatida</taxon>
        <taxon>Asterinidae</taxon>
        <taxon>Patiria</taxon>
    </lineage>
</organism>
<name>A0A913ZC27_PATMI</name>
<dbReference type="InterPro" id="IPR006709">
    <property type="entry name" value="SSU_processome_Utp14"/>
</dbReference>
<dbReference type="OrthoDB" id="277439at2759"/>
<feature type="compositionally biased region" description="Basic and acidic residues" evidence="5">
    <location>
        <begin position="766"/>
        <end position="782"/>
    </location>
</feature>
<evidence type="ECO:0000256" key="5">
    <source>
        <dbReference type="SAM" id="MobiDB-lite"/>
    </source>
</evidence>
<dbReference type="Proteomes" id="UP000887568">
    <property type="component" value="Unplaced"/>
</dbReference>
<dbReference type="GO" id="GO:0006364">
    <property type="term" value="P:rRNA processing"/>
    <property type="evidence" value="ECO:0007669"/>
    <property type="project" value="InterPro"/>
</dbReference>
<feature type="region of interest" description="Disordered" evidence="5">
    <location>
        <begin position="461"/>
        <end position="482"/>
    </location>
</feature>
<keyword evidence="7" id="KW-1185">Reference proteome</keyword>
<evidence type="ECO:0000256" key="3">
    <source>
        <dbReference type="ARBA" id="ARBA00022553"/>
    </source>
</evidence>
<comment type="subcellular location">
    <subcellularLocation>
        <location evidence="1">Nucleus</location>
        <location evidence="1">Nucleolus</location>
    </subcellularLocation>
</comment>
<dbReference type="PANTHER" id="PTHR14150:SF12">
    <property type="entry name" value="U3 SMALL NUCLEOLAR RNA-ASSOCIATED PROTEIN 14 HOMOLOG A"/>
    <property type="match status" value="1"/>
</dbReference>